<feature type="compositionally biased region" description="Basic residues" evidence="1">
    <location>
        <begin position="40"/>
        <end position="54"/>
    </location>
</feature>
<feature type="compositionally biased region" description="Pro residues" evidence="1">
    <location>
        <begin position="87"/>
        <end position="98"/>
    </location>
</feature>
<keyword evidence="2" id="KW-1133">Transmembrane helix</keyword>
<feature type="region of interest" description="Disordered" evidence="1">
    <location>
        <begin position="40"/>
        <end position="63"/>
    </location>
</feature>
<dbReference type="AlphaFoldDB" id="A0A267F177"/>
<accession>A0A267F177</accession>
<feature type="non-terminal residue" evidence="3">
    <location>
        <position position="1"/>
    </location>
</feature>
<comment type="caution">
    <text evidence="3">The sequence shown here is derived from an EMBL/GenBank/DDBJ whole genome shotgun (WGS) entry which is preliminary data.</text>
</comment>
<evidence type="ECO:0000313" key="3">
    <source>
        <dbReference type="EMBL" id="PAA67503.1"/>
    </source>
</evidence>
<keyword evidence="2" id="KW-0812">Transmembrane</keyword>
<feature type="region of interest" description="Disordered" evidence="1">
    <location>
        <begin position="80"/>
        <end position="113"/>
    </location>
</feature>
<dbReference type="Proteomes" id="UP000215902">
    <property type="component" value="Unassembled WGS sequence"/>
</dbReference>
<proteinExistence type="predicted"/>
<evidence type="ECO:0000256" key="1">
    <source>
        <dbReference type="SAM" id="MobiDB-lite"/>
    </source>
</evidence>
<name>A0A267F177_9PLAT</name>
<evidence type="ECO:0000256" key="2">
    <source>
        <dbReference type="SAM" id="Phobius"/>
    </source>
</evidence>
<sequence>QLGLYLGISFVGLFEVLEVALALVTGVFQMLRLRFLVRRRRKRARSGAARRRHGNGTAATVTLSPVAPVNSAAPLVPTSVAMTSLPGAPPPPPPPPPAQGDSLDSVVAMATPC</sequence>
<reference evidence="3 4" key="1">
    <citation type="submission" date="2017-06" db="EMBL/GenBank/DDBJ databases">
        <title>A platform for efficient transgenesis in Macrostomum lignano, a flatworm model organism for stem cell research.</title>
        <authorList>
            <person name="Berezikov E."/>
        </authorList>
    </citation>
    <scope>NUCLEOTIDE SEQUENCE [LARGE SCALE GENOMIC DNA]</scope>
    <source>
        <strain evidence="3">DV1</strain>
        <tissue evidence="3">Whole organism</tissue>
    </source>
</reference>
<evidence type="ECO:0000313" key="4">
    <source>
        <dbReference type="Proteomes" id="UP000215902"/>
    </source>
</evidence>
<gene>
    <name evidence="3" type="ORF">BOX15_Mlig021640g1</name>
</gene>
<dbReference type="EMBL" id="NIVC01001480">
    <property type="protein sequence ID" value="PAA67503.1"/>
    <property type="molecule type" value="Genomic_DNA"/>
</dbReference>
<protein>
    <submittedName>
        <fullName evidence="3">Uncharacterized protein</fullName>
    </submittedName>
</protein>
<organism evidence="3 4">
    <name type="scientific">Macrostomum lignano</name>
    <dbReference type="NCBI Taxonomy" id="282301"/>
    <lineage>
        <taxon>Eukaryota</taxon>
        <taxon>Metazoa</taxon>
        <taxon>Spiralia</taxon>
        <taxon>Lophotrochozoa</taxon>
        <taxon>Platyhelminthes</taxon>
        <taxon>Rhabditophora</taxon>
        <taxon>Macrostomorpha</taxon>
        <taxon>Macrostomida</taxon>
        <taxon>Macrostomidae</taxon>
        <taxon>Macrostomum</taxon>
    </lineage>
</organism>
<keyword evidence="2" id="KW-0472">Membrane</keyword>
<keyword evidence="4" id="KW-1185">Reference proteome</keyword>
<feature type="transmembrane region" description="Helical" evidence="2">
    <location>
        <begin position="6"/>
        <end position="31"/>
    </location>
</feature>